<dbReference type="OrthoDB" id="3688008at2"/>
<sequence length="233" mass="25889">MTILELPPTTLDTPPLTVVTHTVSLDLPDEFGQLVVDEELDFATGTAYYRIVKAERARGSFTIRPNHTGLTPLPTDAGVWYGRGLPDVNQCDRTDRPIINGITLGGGAHFTHPERWRTLTPRDVAVSTPLTRSSAQPAPDKTRQRAGWIVITLLAHYTSHPDYRELQQAAAGYDATTRLRETRRMIADRAADIADLTDQLAEHTERERALQILASDHARRTVAASYFRSNPAL</sequence>
<dbReference type="eggNOG" id="ENOG502ZNI2">
    <property type="taxonomic scope" value="Bacteria"/>
</dbReference>
<name>C7Q5J5_CATAD</name>
<keyword evidence="2" id="KW-1185">Reference proteome</keyword>
<reference evidence="1 2" key="1">
    <citation type="journal article" date="2009" name="Stand. Genomic Sci.">
        <title>Complete genome sequence of Catenulispora acidiphila type strain (ID 139908).</title>
        <authorList>
            <person name="Copeland A."/>
            <person name="Lapidus A."/>
            <person name="Glavina Del Rio T."/>
            <person name="Nolan M."/>
            <person name="Lucas S."/>
            <person name="Chen F."/>
            <person name="Tice H."/>
            <person name="Cheng J.F."/>
            <person name="Bruce D."/>
            <person name="Goodwin L."/>
            <person name="Pitluck S."/>
            <person name="Mikhailova N."/>
            <person name="Pati A."/>
            <person name="Ivanova N."/>
            <person name="Mavromatis K."/>
            <person name="Chen A."/>
            <person name="Palaniappan K."/>
            <person name="Chain P."/>
            <person name="Land M."/>
            <person name="Hauser L."/>
            <person name="Chang Y.J."/>
            <person name="Jeffries C.D."/>
            <person name="Chertkov O."/>
            <person name="Brettin T."/>
            <person name="Detter J.C."/>
            <person name="Han C."/>
            <person name="Ali Z."/>
            <person name="Tindall B.J."/>
            <person name="Goker M."/>
            <person name="Bristow J."/>
            <person name="Eisen J.A."/>
            <person name="Markowitz V."/>
            <person name="Hugenholtz P."/>
            <person name="Kyrpides N.C."/>
            <person name="Klenk H.P."/>
        </authorList>
    </citation>
    <scope>NUCLEOTIDE SEQUENCE [LARGE SCALE GENOMIC DNA]</scope>
    <source>
        <strain evidence="2">DSM 44928 / JCM 14897 / NBRC 102108 / NRRL B-24433 / ID139908</strain>
    </source>
</reference>
<dbReference type="KEGG" id="cai:Caci_8993"/>
<dbReference type="RefSeq" id="WP_015797530.1">
    <property type="nucleotide sequence ID" value="NC_013131.1"/>
</dbReference>
<gene>
    <name evidence="1" type="ordered locus">Caci_8993</name>
</gene>
<dbReference type="HOGENOM" id="CLU_1188229_0_0_11"/>
<dbReference type="EMBL" id="CP001700">
    <property type="protein sequence ID" value="ACU77806.1"/>
    <property type="molecule type" value="Genomic_DNA"/>
</dbReference>
<dbReference type="InParanoid" id="C7Q5J5"/>
<organism evidence="1 2">
    <name type="scientific">Catenulispora acidiphila (strain DSM 44928 / JCM 14897 / NBRC 102108 / NRRL B-24433 / ID139908)</name>
    <dbReference type="NCBI Taxonomy" id="479433"/>
    <lineage>
        <taxon>Bacteria</taxon>
        <taxon>Bacillati</taxon>
        <taxon>Actinomycetota</taxon>
        <taxon>Actinomycetes</taxon>
        <taxon>Catenulisporales</taxon>
        <taxon>Catenulisporaceae</taxon>
        <taxon>Catenulispora</taxon>
    </lineage>
</organism>
<accession>C7Q5J5</accession>
<dbReference type="STRING" id="479433.Caci_8993"/>
<evidence type="ECO:0000313" key="1">
    <source>
        <dbReference type="EMBL" id="ACU77806.1"/>
    </source>
</evidence>
<dbReference type="Proteomes" id="UP000000851">
    <property type="component" value="Chromosome"/>
</dbReference>
<proteinExistence type="predicted"/>
<protein>
    <submittedName>
        <fullName evidence="1">Uncharacterized protein</fullName>
    </submittedName>
</protein>
<dbReference type="AlphaFoldDB" id="C7Q5J5"/>
<evidence type="ECO:0000313" key="2">
    <source>
        <dbReference type="Proteomes" id="UP000000851"/>
    </source>
</evidence>